<keyword evidence="2" id="KW-0472">Membrane</keyword>
<feature type="transmembrane region" description="Helical" evidence="2">
    <location>
        <begin position="99"/>
        <end position="119"/>
    </location>
</feature>
<keyword evidence="2" id="KW-1133">Transmembrane helix</keyword>
<dbReference type="Pfam" id="PF00892">
    <property type="entry name" value="EamA"/>
    <property type="match status" value="1"/>
</dbReference>
<protein>
    <recommendedName>
        <fullName evidence="3">EamA domain-containing protein</fullName>
    </recommendedName>
</protein>
<organism evidence="4 5">
    <name type="scientific">Nostoc punctiforme NIES-2108</name>
    <dbReference type="NCBI Taxonomy" id="1356359"/>
    <lineage>
        <taxon>Bacteria</taxon>
        <taxon>Bacillati</taxon>
        <taxon>Cyanobacteriota</taxon>
        <taxon>Cyanophyceae</taxon>
        <taxon>Nostocales</taxon>
        <taxon>Nostocaceae</taxon>
        <taxon>Nostoc</taxon>
    </lineage>
</organism>
<feature type="transmembrane region" description="Helical" evidence="2">
    <location>
        <begin position="40"/>
        <end position="65"/>
    </location>
</feature>
<evidence type="ECO:0000256" key="1">
    <source>
        <dbReference type="ARBA" id="ARBA00007362"/>
    </source>
</evidence>
<dbReference type="Gene3D" id="1.10.3730.20">
    <property type="match status" value="1"/>
</dbReference>
<accession>A0A367RLR0</accession>
<dbReference type="InterPro" id="IPR037185">
    <property type="entry name" value="EmrE-like"/>
</dbReference>
<dbReference type="AlphaFoldDB" id="A0A367RLR0"/>
<feature type="transmembrane region" description="Helical" evidence="2">
    <location>
        <begin position="6"/>
        <end position="28"/>
    </location>
</feature>
<evidence type="ECO:0000256" key="2">
    <source>
        <dbReference type="SAM" id="Phobius"/>
    </source>
</evidence>
<evidence type="ECO:0000313" key="4">
    <source>
        <dbReference type="EMBL" id="RCJ36594.1"/>
    </source>
</evidence>
<comment type="caution">
    <text evidence="4">The sequence shown here is derived from an EMBL/GenBank/DDBJ whole genome shotgun (WGS) entry which is preliminary data.</text>
</comment>
<sequence>MENNTITWWIYALLSAGFAALTTIFAKIGVENVNSNLATAIRTVVILVVAWGIVFFQGNVVNILAIPQRTMIFLLLSGVSTGLSWIFYFQALQTGKASLVAPIDKSSLVLVLLFSVIFLGEPLNLKMILGSSLVVMGTLVLIL</sequence>
<evidence type="ECO:0000259" key="3">
    <source>
        <dbReference type="Pfam" id="PF00892"/>
    </source>
</evidence>
<feature type="domain" description="EamA" evidence="3">
    <location>
        <begin position="8"/>
        <end position="142"/>
    </location>
</feature>
<dbReference type="Proteomes" id="UP000252085">
    <property type="component" value="Unassembled WGS sequence"/>
</dbReference>
<name>A0A367RLR0_NOSPU</name>
<evidence type="ECO:0000313" key="5">
    <source>
        <dbReference type="Proteomes" id="UP000252085"/>
    </source>
</evidence>
<keyword evidence="2" id="KW-0812">Transmembrane</keyword>
<dbReference type="PANTHER" id="PTHR22911:SF137">
    <property type="entry name" value="SOLUTE CARRIER FAMILY 35 MEMBER G2-RELATED"/>
    <property type="match status" value="1"/>
</dbReference>
<reference evidence="4 5" key="1">
    <citation type="submission" date="2016-04" db="EMBL/GenBank/DDBJ databases">
        <authorList>
            <person name="Evans L.H."/>
            <person name="Alamgir A."/>
            <person name="Owens N."/>
            <person name="Weber N.D."/>
            <person name="Virtaneva K."/>
            <person name="Barbian K."/>
            <person name="Babar A."/>
            <person name="Rosenke K."/>
        </authorList>
    </citation>
    <scope>NUCLEOTIDE SEQUENCE [LARGE SCALE GENOMIC DNA]</scope>
    <source>
        <strain evidence="4">NIES-2108</strain>
    </source>
</reference>
<proteinExistence type="inferred from homology"/>
<dbReference type="PANTHER" id="PTHR22911">
    <property type="entry name" value="ACYL-MALONYL CONDENSING ENZYME-RELATED"/>
    <property type="match status" value="1"/>
</dbReference>
<dbReference type="InterPro" id="IPR000620">
    <property type="entry name" value="EamA_dom"/>
</dbReference>
<dbReference type="GO" id="GO:0016020">
    <property type="term" value="C:membrane"/>
    <property type="evidence" value="ECO:0007669"/>
    <property type="project" value="InterPro"/>
</dbReference>
<feature type="transmembrane region" description="Helical" evidence="2">
    <location>
        <begin position="71"/>
        <end position="92"/>
    </location>
</feature>
<dbReference type="SUPFAM" id="SSF103481">
    <property type="entry name" value="Multidrug resistance efflux transporter EmrE"/>
    <property type="match status" value="1"/>
</dbReference>
<gene>
    <name evidence="4" type="ORF">A6769_15835</name>
</gene>
<dbReference type="FunFam" id="1.10.3730.20:FF:000009">
    <property type="entry name" value="EamA family transporter"/>
    <property type="match status" value="1"/>
</dbReference>
<dbReference type="EMBL" id="LXQE01000148">
    <property type="protein sequence ID" value="RCJ36594.1"/>
    <property type="molecule type" value="Genomic_DNA"/>
</dbReference>
<comment type="similarity">
    <text evidence="1">Belongs to the EamA transporter family.</text>
</comment>